<feature type="region of interest" description="Disordered" evidence="1">
    <location>
        <begin position="1"/>
        <end position="191"/>
    </location>
</feature>
<dbReference type="AlphaFoldDB" id="A0A427Y1X1"/>
<feature type="compositionally biased region" description="Polar residues" evidence="1">
    <location>
        <begin position="36"/>
        <end position="45"/>
    </location>
</feature>
<dbReference type="EMBL" id="RSCE01000003">
    <property type="protein sequence ID" value="RSH85023.1"/>
    <property type="molecule type" value="Genomic_DNA"/>
</dbReference>
<feature type="compositionally biased region" description="Basic and acidic residues" evidence="1">
    <location>
        <begin position="116"/>
        <end position="128"/>
    </location>
</feature>
<organism evidence="2 3">
    <name type="scientific">Apiotrichum porosum</name>
    <dbReference type="NCBI Taxonomy" id="105984"/>
    <lineage>
        <taxon>Eukaryota</taxon>
        <taxon>Fungi</taxon>
        <taxon>Dikarya</taxon>
        <taxon>Basidiomycota</taxon>
        <taxon>Agaricomycotina</taxon>
        <taxon>Tremellomycetes</taxon>
        <taxon>Trichosporonales</taxon>
        <taxon>Trichosporonaceae</taxon>
        <taxon>Apiotrichum</taxon>
    </lineage>
</organism>
<evidence type="ECO:0000313" key="3">
    <source>
        <dbReference type="Proteomes" id="UP000279236"/>
    </source>
</evidence>
<name>A0A427Y1X1_9TREE</name>
<keyword evidence="3" id="KW-1185">Reference proteome</keyword>
<feature type="compositionally biased region" description="Polar residues" evidence="1">
    <location>
        <begin position="179"/>
        <end position="191"/>
    </location>
</feature>
<dbReference type="RefSeq" id="XP_028478471.1">
    <property type="nucleotide sequence ID" value="XM_028622019.1"/>
</dbReference>
<reference evidence="2 3" key="1">
    <citation type="submission" date="2018-11" db="EMBL/GenBank/DDBJ databases">
        <title>Genome sequence of Apiotrichum porosum DSM 27194.</title>
        <authorList>
            <person name="Aliyu H."/>
            <person name="Gorte O."/>
            <person name="Ochsenreither K."/>
        </authorList>
    </citation>
    <scope>NUCLEOTIDE SEQUENCE [LARGE SCALE GENOMIC DNA]</scope>
    <source>
        <strain evidence="2 3">DSM 27194</strain>
    </source>
</reference>
<feature type="compositionally biased region" description="Low complexity" evidence="1">
    <location>
        <begin position="129"/>
        <end position="150"/>
    </location>
</feature>
<evidence type="ECO:0000256" key="1">
    <source>
        <dbReference type="SAM" id="MobiDB-lite"/>
    </source>
</evidence>
<sequence length="222" mass="24273">MSTMNVEIQKRKPKSAMAHRSAAGRPIVPLRALATPNPNISQPPSTLLGKPGLTHDKKTHTHLHTTPSHAPRQPSTKLDPPRPEPESVDPIVAERERRAKHARLSMAREPPPSSRTRRESVHDADKALSHPFSPPRNSSNSSSAGHSSTHSHGHGVTGVMTSPLPGAFSLDAASPRMYPTNNPHPLSSPINHHNVTERRKVARKILVRADTPPDMATFRLIR</sequence>
<proteinExistence type="predicted"/>
<accession>A0A427Y1X1</accession>
<protein>
    <submittedName>
        <fullName evidence="2">Uncharacterized protein</fullName>
    </submittedName>
</protein>
<gene>
    <name evidence="2" type="ORF">EHS24_006609</name>
</gene>
<evidence type="ECO:0000313" key="2">
    <source>
        <dbReference type="EMBL" id="RSH85023.1"/>
    </source>
</evidence>
<dbReference type="Proteomes" id="UP000279236">
    <property type="component" value="Unassembled WGS sequence"/>
</dbReference>
<dbReference type="GeneID" id="39591152"/>
<comment type="caution">
    <text evidence="2">The sequence shown here is derived from an EMBL/GenBank/DDBJ whole genome shotgun (WGS) entry which is preliminary data.</text>
</comment>